<dbReference type="OrthoDB" id="9759607at2"/>
<dbReference type="RefSeq" id="WP_073615602.1">
    <property type="nucleotide sequence ID" value="NZ_FRFE01000028.1"/>
</dbReference>
<dbReference type="PANTHER" id="PTHR45138">
    <property type="entry name" value="REGULATORY COMPONENTS OF SENSORY TRANSDUCTION SYSTEM"/>
    <property type="match status" value="1"/>
</dbReference>
<dbReference type="PANTHER" id="PTHR45138:SF9">
    <property type="entry name" value="DIGUANYLATE CYCLASE DGCM-RELATED"/>
    <property type="match status" value="1"/>
</dbReference>
<keyword evidence="6" id="KW-1185">Reference proteome</keyword>
<feature type="transmembrane region" description="Helical" evidence="3">
    <location>
        <begin position="126"/>
        <end position="148"/>
    </location>
</feature>
<evidence type="ECO:0000256" key="1">
    <source>
        <dbReference type="ARBA" id="ARBA00012528"/>
    </source>
</evidence>
<dbReference type="CDD" id="cd01949">
    <property type="entry name" value="GGDEF"/>
    <property type="match status" value="1"/>
</dbReference>
<dbReference type="EMBL" id="FRFE01000028">
    <property type="protein sequence ID" value="SHO51705.1"/>
    <property type="molecule type" value="Genomic_DNA"/>
</dbReference>
<organism evidence="5 6">
    <name type="scientific">Desulfopila aestuarii DSM 18488</name>
    <dbReference type="NCBI Taxonomy" id="1121416"/>
    <lineage>
        <taxon>Bacteria</taxon>
        <taxon>Pseudomonadati</taxon>
        <taxon>Thermodesulfobacteriota</taxon>
        <taxon>Desulfobulbia</taxon>
        <taxon>Desulfobulbales</taxon>
        <taxon>Desulfocapsaceae</taxon>
        <taxon>Desulfopila</taxon>
    </lineage>
</organism>
<reference evidence="5 6" key="1">
    <citation type="submission" date="2016-12" db="EMBL/GenBank/DDBJ databases">
        <authorList>
            <person name="Song W.-J."/>
            <person name="Kurnit D.M."/>
        </authorList>
    </citation>
    <scope>NUCLEOTIDE SEQUENCE [LARGE SCALE GENOMIC DNA]</scope>
    <source>
        <strain evidence="5 6">DSM 18488</strain>
    </source>
</reference>
<protein>
    <recommendedName>
        <fullName evidence="1">diguanylate cyclase</fullName>
        <ecNumber evidence="1">2.7.7.65</ecNumber>
    </recommendedName>
</protein>
<dbReference type="InterPro" id="IPR000160">
    <property type="entry name" value="GGDEF_dom"/>
</dbReference>
<evidence type="ECO:0000259" key="4">
    <source>
        <dbReference type="PROSITE" id="PS50887"/>
    </source>
</evidence>
<dbReference type="PROSITE" id="PS50887">
    <property type="entry name" value="GGDEF"/>
    <property type="match status" value="1"/>
</dbReference>
<dbReference type="EC" id="2.7.7.65" evidence="1"/>
<dbReference type="Proteomes" id="UP000184603">
    <property type="component" value="Unassembled WGS sequence"/>
</dbReference>
<dbReference type="SUPFAM" id="SSF55073">
    <property type="entry name" value="Nucleotide cyclase"/>
    <property type="match status" value="1"/>
</dbReference>
<comment type="catalytic activity">
    <reaction evidence="2">
        <text>2 GTP = 3',3'-c-di-GMP + 2 diphosphate</text>
        <dbReference type="Rhea" id="RHEA:24898"/>
        <dbReference type="ChEBI" id="CHEBI:33019"/>
        <dbReference type="ChEBI" id="CHEBI:37565"/>
        <dbReference type="ChEBI" id="CHEBI:58805"/>
        <dbReference type="EC" id="2.7.7.65"/>
    </reaction>
</comment>
<feature type="transmembrane region" description="Helical" evidence="3">
    <location>
        <begin position="21"/>
        <end position="42"/>
    </location>
</feature>
<keyword evidence="3" id="KW-0812">Transmembrane</keyword>
<evidence type="ECO:0000313" key="6">
    <source>
        <dbReference type="Proteomes" id="UP000184603"/>
    </source>
</evidence>
<keyword evidence="3" id="KW-1133">Transmembrane helix</keyword>
<dbReference type="STRING" id="1121416.SAMN02745220_04178"/>
<proteinExistence type="predicted"/>
<evidence type="ECO:0000256" key="3">
    <source>
        <dbReference type="SAM" id="Phobius"/>
    </source>
</evidence>
<dbReference type="NCBIfam" id="TIGR00254">
    <property type="entry name" value="GGDEF"/>
    <property type="match status" value="1"/>
</dbReference>
<feature type="transmembrane region" description="Helical" evidence="3">
    <location>
        <begin position="48"/>
        <end position="66"/>
    </location>
</feature>
<dbReference type="InterPro" id="IPR029787">
    <property type="entry name" value="Nucleotide_cyclase"/>
</dbReference>
<dbReference type="Gene3D" id="3.30.70.270">
    <property type="match status" value="1"/>
</dbReference>
<keyword evidence="3" id="KW-0472">Membrane</keyword>
<sequence length="517" mass="59446">MLTAAQLRKNIFSWDYRLYMPFVRIFGWFGVLAHLLFYFALHYNPADVTNFVLRMLVVAAFVPFVFYPREEWQIGHKLYYELALAVTMPGYFTYMLLANGSLYWAVTLIFVVIYYGVFVRWQFALWLYPLAVAGAFGIDHLFSSGMAIENRQVLELQGIILLALILVQVLKTFVETSHSEMAQLKEKADQQNEIFSALLDISVEVSRFDDLDEIFHLLLKRFETIFPDRGFGLLVEGPRPKIIPYMAFRGVSQKDTTFLLQVHPYVLGFASVSLDNDEETLSSIEGEDWQVFGGGIRSTSIHGQTVYCFKLFIKGRSLDEGERRTLEVFLETIRGMTRSRIQALELERYSNTDHLTGLYNRNYFDRVLAEWQEKARPEKPFSVIFGDINGLKRINDTYGHPAGDMMIRSCANLLSQAARQSDLVFRLGGDEVVIICPSTTLAHADELVKRIRKGMETLRVPCVDEVSGKVTEERVHISFGVACSIENGPQEVVNLADKRMFEDKNRYYEEGNVERYR</sequence>
<dbReference type="SMART" id="SM00267">
    <property type="entry name" value="GGDEF"/>
    <property type="match status" value="1"/>
</dbReference>
<feature type="domain" description="GGDEF" evidence="4">
    <location>
        <begin position="379"/>
        <end position="517"/>
    </location>
</feature>
<dbReference type="AlphaFoldDB" id="A0A1M7YGD7"/>
<evidence type="ECO:0000256" key="2">
    <source>
        <dbReference type="ARBA" id="ARBA00034247"/>
    </source>
</evidence>
<evidence type="ECO:0000313" key="5">
    <source>
        <dbReference type="EMBL" id="SHO51705.1"/>
    </source>
</evidence>
<name>A0A1M7YGD7_9BACT</name>
<dbReference type="InterPro" id="IPR043128">
    <property type="entry name" value="Rev_trsase/Diguanyl_cyclase"/>
</dbReference>
<dbReference type="Pfam" id="PF00990">
    <property type="entry name" value="GGDEF"/>
    <property type="match status" value="1"/>
</dbReference>
<gene>
    <name evidence="5" type="ORF">SAMN02745220_04178</name>
</gene>
<dbReference type="GO" id="GO:0052621">
    <property type="term" value="F:diguanylate cyclase activity"/>
    <property type="evidence" value="ECO:0007669"/>
    <property type="project" value="UniProtKB-EC"/>
</dbReference>
<feature type="transmembrane region" description="Helical" evidence="3">
    <location>
        <begin position="78"/>
        <end position="96"/>
    </location>
</feature>
<dbReference type="InterPro" id="IPR050469">
    <property type="entry name" value="Diguanylate_Cyclase"/>
</dbReference>
<feature type="transmembrane region" description="Helical" evidence="3">
    <location>
        <begin position="102"/>
        <end position="119"/>
    </location>
</feature>
<accession>A0A1M7YGD7</accession>